<feature type="region of interest" description="Disordered" evidence="1">
    <location>
        <begin position="118"/>
        <end position="191"/>
    </location>
</feature>
<proteinExistence type="predicted"/>
<gene>
    <name evidence="2" type="ORF">NA56DRAFT_653750</name>
</gene>
<reference evidence="2 3" key="1">
    <citation type="submission" date="2016-05" db="EMBL/GenBank/DDBJ databases">
        <title>A degradative enzymes factory behind the ericoid mycorrhizal symbiosis.</title>
        <authorList>
            <consortium name="DOE Joint Genome Institute"/>
            <person name="Martino E."/>
            <person name="Morin E."/>
            <person name="Grelet G."/>
            <person name="Kuo A."/>
            <person name="Kohler A."/>
            <person name="Daghino S."/>
            <person name="Barry K."/>
            <person name="Choi C."/>
            <person name="Cichocki N."/>
            <person name="Clum A."/>
            <person name="Copeland A."/>
            <person name="Hainaut M."/>
            <person name="Haridas S."/>
            <person name="Labutti K."/>
            <person name="Lindquist E."/>
            <person name="Lipzen A."/>
            <person name="Khouja H.-R."/>
            <person name="Murat C."/>
            <person name="Ohm R."/>
            <person name="Olson A."/>
            <person name="Spatafora J."/>
            <person name="Veneault-Fourrey C."/>
            <person name="Henrissat B."/>
            <person name="Grigoriev I."/>
            <person name="Martin F."/>
            <person name="Perotto S."/>
        </authorList>
    </citation>
    <scope>NUCLEOTIDE SEQUENCE [LARGE SCALE GENOMIC DNA]</scope>
    <source>
        <strain evidence="2 3">UAMH 7357</strain>
    </source>
</reference>
<feature type="compositionally biased region" description="Acidic residues" evidence="1">
    <location>
        <begin position="159"/>
        <end position="191"/>
    </location>
</feature>
<dbReference type="Proteomes" id="UP000235672">
    <property type="component" value="Unassembled WGS sequence"/>
</dbReference>
<protein>
    <submittedName>
        <fullName evidence="2">Uncharacterized protein</fullName>
    </submittedName>
</protein>
<name>A0A2J6QNX5_9HELO</name>
<evidence type="ECO:0000313" key="3">
    <source>
        <dbReference type="Proteomes" id="UP000235672"/>
    </source>
</evidence>
<evidence type="ECO:0000313" key="2">
    <source>
        <dbReference type="EMBL" id="PMD27958.1"/>
    </source>
</evidence>
<accession>A0A2J6QNX5</accession>
<dbReference type="EMBL" id="KZ613465">
    <property type="protein sequence ID" value="PMD27958.1"/>
    <property type="molecule type" value="Genomic_DNA"/>
</dbReference>
<sequence>MSANPDWREKGARDKACSRARRLLRWAAGYGQTTGAQRDQMEAVMTGTIYPLYVGYTQHQRAVPFAPVRGAVAAAAAGGLLIPAHRLPKGAANFLVQQGILGGWAHVAQPLPAAAMPPPPPGFVPPAAQAAQAPALPAPAPAAPGAAAPAPAPAPAQAADDDDDDDDEDEEDQVEEEEKEEDDEDEDEEEE</sequence>
<dbReference type="AlphaFoldDB" id="A0A2J6QNX5"/>
<organism evidence="2 3">
    <name type="scientific">Hyaloscypha hepaticicola</name>
    <dbReference type="NCBI Taxonomy" id="2082293"/>
    <lineage>
        <taxon>Eukaryota</taxon>
        <taxon>Fungi</taxon>
        <taxon>Dikarya</taxon>
        <taxon>Ascomycota</taxon>
        <taxon>Pezizomycotina</taxon>
        <taxon>Leotiomycetes</taxon>
        <taxon>Helotiales</taxon>
        <taxon>Hyaloscyphaceae</taxon>
        <taxon>Hyaloscypha</taxon>
    </lineage>
</organism>
<feature type="compositionally biased region" description="Low complexity" evidence="1">
    <location>
        <begin position="125"/>
        <end position="135"/>
    </location>
</feature>
<evidence type="ECO:0000256" key="1">
    <source>
        <dbReference type="SAM" id="MobiDB-lite"/>
    </source>
</evidence>
<keyword evidence="3" id="KW-1185">Reference proteome</keyword>
<dbReference type="OrthoDB" id="10641105at2759"/>